<reference evidence="23" key="1">
    <citation type="journal article" date="2023" name="Int. J. Syst. Evol. Microbiol.">
        <title>Mesoterricola silvestris gen. nov., sp. nov., Mesoterricola sediminis sp. nov., Geothrix oryzae sp. nov., Geothrix edaphica sp. nov., Geothrix rubra sp. nov., and Geothrix limicola sp. nov., six novel members of Acidobacteriota isolated from soils.</title>
        <authorList>
            <person name="Itoh H."/>
            <person name="Sugisawa Y."/>
            <person name="Mise K."/>
            <person name="Xu Z."/>
            <person name="Kuniyasu M."/>
            <person name="Ushijima N."/>
            <person name="Kawano K."/>
            <person name="Kobayashi E."/>
            <person name="Shiratori Y."/>
            <person name="Masuda Y."/>
            <person name="Senoo K."/>
        </authorList>
    </citation>
    <scope>NUCLEOTIDE SEQUENCE [LARGE SCALE GENOMIC DNA]</scope>
    <source>
        <strain evidence="23">W79</strain>
    </source>
</reference>
<dbReference type="GO" id="GO:0046872">
    <property type="term" value="F:metal ion binding"/>
    <property type="evidence" value="ECO:0007669"/>
    <property type="project" value="UniProtKB-UniRule"/>
</dbReference>
<dbReference type="Gene3D" id="3.40.1190.20">
    <property type="match status" value="1"/>
</dbReference>
<dbReference type="GO" id="GO:0110051">
    <property type="term" value="P:metabolite repair"/>
    <property type="evidence" value="ECO:0007669"/>
    <property type="project" value="TreeGrafter"/>
</dbReference>
<dbReference type="Pfam" id="PF03853">
    <property type="entry name" value="YjeF_N"/>
    <property type="match status" value="1"/>
</dbReference>
<keyword evidence="6 17" id="KW-0547">Nucleotide-binding</keyword>
<keyword evidence="5 18" id="KW-0479">Metal-binding</keyword>
<accession>A0AA48K9T7</accession>
<comment type="catalytic activity">
    <reaction evidence="2 18 19">
        <text>(6R)-NADPHX = (6S)-NADPHX</text>
        <dbReference type="Rhea" id="RHEA:32227"/>
        <dbReference type="ChEBI" id="CHEBI:64076"/>
        <dbReference type="ChEBI" id="CHEBI:64077"/>
        <dbReference type="EC" id="5.1.99.6"/>
    </reaction>
</comment>
<dbReference type="GO" id="GO:0052856">
    <property type="term" value="F:NAD(P)HX epimerase activity"/>
    <property type="evidence" value="ECO:0007669"/>
    <property type="project" value="UniProtKB-UniRule"/>
</dbReference>
<evidence type="ECO:0000256" key="16">
    <source>
        <dbReference type="ARBA" id="ARBA00049209"/>
    </source>
</evidence>
<sequence length="471" mass="48162">MIPLLTAREMRDLEHRAIQGWGIPSLVLQEHAALGALALLPGEGPLHVLAGPGNNGGDALALARLARLRGRDVEVWTLDPEPAWKGDAALQARLWTGLGGTFRFAADPRGAAAGFRGWVVDGLFGLGTRLPLGGAALAWVEALEGARVLALDLPSGLDPGSPEPAGPAVRASRTAAFGHLKICHGLRPARDFCGEITLVPIPLQGAPGAAMRLLERPRPRPGGWDAHKGDFGHVAIRAGSPGMSGAAVLAALGALRMGAGLVTVLTDASVRAEVAGQVPEAMVRAWEGAVPAGVDAVLAGPGGVTEVPGWEGPLVVDASALREGEGPRWMERADTVITPHPGEFLRLFGPGDGDRTVRARAVATGPGVLVLKGAQTLVAGGGLAEIWANPTGHPGLATGGSGDFLAGMVAAAAAGWRRNPAGRTLREAAAAAVWLHGAAADRLGPGPILIRDLGPSLAALLRDIHSEDHHA</sequence>
<feature type="binding site" evidence="17">
    <location>
        <position position="246"/>
    </location>
    <ligand>
        <name>(6S)-NADPHX</name>
        <dbReference type="ChEBI" id="CHEBI:64076"/>
    </ligand>
</feature>
<evidence type="ECO:0000256" key="18">
    <source>
        <dbReference type="HAMAP-Rule" id="MF_01966"/>
    </source>
</evidence>
<dbReference type="KEGG" id="msil:METEAL_25890"/>
<feature type="binding site" evidence="18">
    <location>
        <begin position="54"/>
        <end position="58"/>
    </location>
    <ligand>
        <name>(6S)-NADPHX</name>
        <dbReference type="ChEBI" id="CHEBI:64076"/>
    </ligand>
</feature>
<comment type="caution">
    <text evidence="18">Lacks conserved residue(s) required for the propagation of feature annotation.</text>
</comment>
<evidence type="ECO:0000256" key="8">
    <source>
        <dbReference type="ARBA" id="ARBA00022857"/>
    </source>
</evidence>
<feature type="binding site" evidence="17">
    <location>
        <position position="340"/>
    </location>
    <ligand>
        <name>(6S)-NADPHX</name>
        <dbReference type="ChEBI" id="CHEBI:64076"/>
    </ligand>
</feature>
<keyword evidence="23" id="KW-1185">Reference proteome</keyword>
<comment type="catalytic activity">
    <reaction evidence="16 17 19">
        <text>(6S)-NADPHX + ADP = AMP + phosphate + NADPH + H(+)</text>
        <dbReference type="Rhea" id="RHEA:32235"/>
        <dbReference type="ChEBI" id="CHEBI:15378"/>
        <dbReference type="ChEBI" id="CHEBI:43474"/>
        <dbReference type="ChEBI" id="CHEBI:57783"/>
        <dbReference type="ChEBI" id="CHEBI:64076"/>
        <dbReference type="ChEBI" id="CHEBI:456215"/>
        <dbReference type="ChEBI" id="CHEBI:456216"/>
        <dbReference type="EC" id="4.2.1.136"/>
    </reaction>
</comment>
<dbReference type="PROSITE" id="PS51383">
    <property type="entry name" value="YJEF_C_3"/>
    <property type="match status" value="1"/>
</dbReference>
<keyword evidence="13" id="KW-0511">Multifunctional enzyme</keyword>
<keyword evidence="8 17" id="KW-0521">NADP</keyword>
<dbReference type="PANTHER" id="PTHR12592">
    <property type="entry name" value="ATP-DEPENDENT (S)-NAD(P)H-HYDRATE DEHYDRATASE FAMILY MEMBER"/>
    <property type="match status" value="1"/>
</dbReference>
<comment type="similarity">
    <text evidence="18">Belongs to the NnrE/AIBP family.</text>
</comment>
<evidence type="ECO:0000256" key="12">
    <source>
        <dbReference type="ARBA" id="ARBA00023239"/>
    </source>
</evidence>
<dbReference type="GO" id="GO:0052855">
    <property type="term" value="F:ADP-dependent NAD(P)H-hydrate dehydratase activity"/>
    <property type="evidence" value="ECO:0007669"/>
    <property type="project" value="UniProtKB-UniRule"/>
</dbReference>
<keyword evidence="12 17" id="KW-0456">Lyase</keyword>
<dbReference type="InterPro" id="IPR030677">
    <property type="entry name" value="Nnr"/>
</dbReference>
<dbReference type="AlphaFoldDB" id="A0AA48K9T7"/>
<dbReference type="HAMAP" id="MF_01966">
    <property type="entry name" value="NADHX_epimerase"/>
    <property type="match status" value="1"/>
</dbReference>
<comment type="function">
    <text evidence="14 19">Bifunctional enzyme that catalyzes the epimerization of the S- and R-forms of NAD(P)HX and the dehydration of the S-form of NAD(P)HX at the expense of ADP, which is converted to AMP. This allows the repair of both epimers of NAD(P)HX, a damaged form of NAD(P)H that is a result of enzymatic or heat-dependent hydration.</text>
</comment>
<keyword evidence="9 18" id="KW-0630">Potassium</keyword>
<feature type="binding site" evidence="18">
    <location>
        <begin position="125"/>
        <end position="131"/>
    </location>
    <ligand>
        <name>(6S)-NADPHX</name>
        <dbReference type="ChEBI" id="CHEBI:64076"/>
    </ligand>
</feature>
<evidence type="ECO:0000256" key="4">
    <source>
        <dbReference type="ARBA" id="ARBA00009524"/>
    </source>
</evidence>
<feature type="binding site" evidence="18">
    <location>
        <position position="155"/>
    </location>
    <ligand>
        <name>K(+)</name>
        <dbReference type="ChEBI" id="CHEBI:29103"/>
    </ligand>
</feature>
<comment type="cofactor">
    <cofactor evidence="18 19">
        <name>K(+)</name>
        <dbReference type="ChEBI" id="CHEBI:29103"/>
    </cofactor>
    <text evidence="18 19">Binds 1 potassium ion per subunit.</text>
</comment>
<dbReference type="InterPro" id="IPR029056">
    <property type="entry name" value="Ribokinase-like"/>
</dbReference>
<proteinExistence type="inferred from homology"/>
<dbReference type="SUPFAM" id="SSF53613">
    <property type="entry name" value="Ribokinase-like"/>
    <property type="match status" value="1"/>
</dbReference>
<organism evidence="22 23">
    <name type="scientific">Mesoterricola silvestris</name>
    <dbReference type="NCBI Taxonomy" id="2927979"/>
    <lineage>
        <taxon>Bacteria</taxon>
        <taxon>Pseudomonadati</taxon>
        <taxon>Acidobacteriota</taxon>
        <taxon>Holophagae</taxon>
        <taxon>Holophagales</taxon>
        <taxon>Holophagaceae</taxon>
        <taxon>Mesoterricola</taxon>
    </lineage>
</organism>
<name>A0AA48K9T7_9BACT</name>
<feature type="binding site" evidence="17">
    <location>
        <position position="403"/>
    </location>
    <ligand>
        <name>(6S)-NADPHX</name>
        <dbReference type="ChEBI" id="CHEBI:64076"/>
    </ligand>
</feature>
<feature type="binding site" evidence="18">
    <location>
        <position position="55"/>
    </location>
    <ligand>
        <name>K(+)</name>
        <dbReference type="ChEBI" id="CHEBI:29103"/>
    </ligand>
</feature>
<feature type="binding site" evidence="17">
    <location>
        <begin position="372"/>
        <end position="376"/>
    </location>
    <ligand>
        <name>AMP</name>
        <dbReference type="ChEBI" id="CHEBI:456215"/>
    </ligand>
</feature>
<feature type="domain" description="YjeF N-terminal" evidence="21">
    <location>
        <begin position="10"/>
        <end position="209"/>
    </location>
</feature>
<comment type="similarity">
    <text evidence="3 19">In the N-terminal section; belongs to the NnrE/AIBP family.</text>
</comment>
<feature type="binding site" evidence="17">
    <location>
        <position position="402"/>
    </location>
    <ligand>
        <name>AMP</name>
        <dbReference type="ChEBI" id="CHEBI:456215"/>
    </ligand>
</feature>
<evidence type="ECO:0000256" key="9">
    <source>
        <dbReference type="ARBA" id="ARBA00022958"/>
    </source>
</evidence>
<dbReference type="CDD" id="cd01171">
    <property type="entry name" value="YXKO-related"/>
    <property type="match status" value="1"/>
</dbReference>
<evidence type="ECO:0000259" key="20">
    <source>
        <dbReference type="PROSITE" id="PS51383"/>
    </source>
</evidence>
<dbReference type="InterPro" id="IPR036652">
    <property type="entry name" value="YjeF_N_dom_sf"/>
</dbReference>
<evidence type="ECO:0000256" key="15">
    <source>
        <dbReference type="ARBA" id="ARBA00048238"/>
    </source>
</evidence>
<evidence type="ECO:0000256" key="2">
    <source>
        <dbReference type="ARBA" id="ARBA00000909"/>
    </source>
</evidence>
<comment type="similarity">
    <text evidence="4 19">In the C-terminal section; belongs to the NnrD/CARKD family.</text>
</comment>
<evidence type="ECO:0000256" key="17">
    <source>
        <dbReference type="HAMAP-Rule" id="MF_01965"/>
    </source>
</evidence>
<dbReference type="InterPro" id="IPR000631">
    <property type="entry name" value="CARKD"/>
</dbReference>
<feature type="binding site" evidence="17">
    <location>
        <position position="302"/>
    </location>
    <ligand>
        <name>(6S)-NADPHX</name>
        <dbReference type="ChEBI" id="CHEBI:64076"/>
    </ligand>
</feature>
<comment type="catalytic activity">
    <reaction evidence="1 18 19">
        <text>(6R)-NADHX = (6S)-NADHX</text>
        <dbReference type="Rhea" id="RHEA:32215"/>
        <dbReference type="ChEBI" id="CHEBI:64074"/>
        <dbReference type="ChEBI" id="CHEBI:64075"/>
        <dbReference type="EC" id="5.1.99.6"/>
    </reaction>
</comment>
<evidence type="ECO:0000259" key="21">
    <source>
        <dbReference type="PROSITE" id="PS51385"/>
    </source>
</evidence>
<evidence type="ECO:0000256" key="11">
    <source>
        <dbReference type="ARBA" id="ARBA00023235"/>
    </source>
</evidence>
<dbReference type="PROSITE" id="PS51385">
    <property type="entry name" value="YJEF_N"/>
    <property type="match status" value="1"/>
</dbReference>
<dbReference type="NCBIfam" id="TIGR00196">
    <property type="entry name" value="yjeF_cterm"/>
    <property type="match status" value="1"/>
</dbReference>
<evidence type="ECO:0000256" key="5">
    <source>
        <dbReference type="ARBA" id="ARBA00022723"/>
    </source>
</evidence>
<evidence type="ECO:0000256" key="10">
    <source>
        <dbReference type="ARBA" id="ARBA00023027"/>
    </source>
</evidence>
<comment type="cofactor">
    <cofactor evidence="17">
        <name>Mg(2+)</name>
        <dbReference type="ChEBI" id="CHEBI:18420"/>
    </cofactor>
</comment>
<dbReference type="Pfam" id="PF01256">
    <property type="entry name" value="Carb_kinase"/>
    <property type="match status" value="1"/>
</dbReference>
<comment type="function">
    <text evidence="18">Catalyzes the epimerization of the S- and R-forms of NAD(P)HX, a damaged form of NAD(P)H that is a result of enzymatic or heat-dependent hydration. This is a prerequisite for the S-specific NAD(P)H-hydrate dehydratase to allow the repair of both epimers of NAD(P)HX.</text>
</comment>
<keyword evidence="10 17" id="KW-0520">NAD</keyword>
<dbReference type="InterPro" id="IPR004443">
    <property type="entry name" value="YjeF_N_dom"/>
</dbReference>
<protein>
    <recommendedName>
        <fullName evidence="19">Bifunctional NAD(P)H-hydrate repair enzyme</fullName>
    </recommendedName>
    <alternativeName>
        <fullName evidence="19">Nicotinamide nucleotide repair protein</fullName>
    </alternativeName>
    <domain>
        <recommendedName>
            <fullName evidence="19">ADP-dependent (S)-NAD(P)H-hydrate dehydratase</fullName>
            <ecNumber evidence="19">4.2.1.136</ecNumber>
        </recommendedName>
        <alternativeName>
            <fullName evidence="19">ADP-dependent NAD(P)HX dehydratase</fullName>
        </alternativeName>
    </domain>
    <domain>
        <recommendedName>
            <fullName evidence="19">NAD(P)H-hydrate epimerase</fullName>
            <ecNumber evidence="19">5.1.99.6</ecNumber>
        </recommendedName>
    </domain>
</protein>
<feature type="domain" description="YjeF C-terminal" evidence="20">
    <location>
        <begin position="211"/>
        <end position="464"/>
    </location>
</feature>
<evidence type="ECO:0000256" key="1">
    <source>
        <dbReference type="ARBA" id="ARBA00000013"/>
    </source>
</evidence>
<evidence type="ECO:0000256" key="14">
    <source>
        <dbReference type="ARBA" id="ARBA00025153"/>
    </source>
</evidence>
<dbReference type="EC" id="5.1.99.6" evidence="19"/>
<comment type="subunit">
    <text evidence="17">Homotetramer.</text>
</comment>
<feature type="binding site" evidence="18">
    <location>
        <position position="152"/>
    </location>
    <ligand>
        <name>(6S)-NADPHX</name>
        <dbReference type="ChEBI" id="CHEBI:64076"/>
    </ligand>
</feature>
<dbReference type="SUPFAM" id="SSF64153">
    <property type="entry name" value="YjeF N-terminal domain-like"/>
    <property type="match status" value="1"/>
</dbReference>
<dbReference type="PANTHER" id="PTHR12592:SF0">
    <property type="entry name" value="ATP-DEPENDENT (S)-NAD(P)H-HYDRATE DEHYDRATASE"/>
    <property type="match status" value="1"/>
</dbReference>
<comment type="similarity">
    <text evidence="17">Belongs to the NnrD/CARKD family.</text>
</comment>
<feature type="binding site" evidence="18">
    <location>
        <position position="121"/>
    </location>
    <ligand>
        <name>K(+)</name>
        <dbReference type="ChEBI" id="CHEBI:29103"/>
    </ligand>
</feature>
<dbReference type="EMBL" id="AP027080">
    <property type="protein sequence ID" value="BDU73415.1"/>
    <property type="molecule type" value="Genomic_DNA"/>
</dbReference>
<dbReference type="EC" id="4.2.1.136" evidence="19"/>
<dbReference type="RefSeq" id="WP_316412076.1">
    <property type="nucleotide sequence ID" value="NZ_AP027080.1"/>
</dbReference>
<dbReference type="Gene3D" id="3.40.50.10260">
    <property type="entry name" value="YjeF N-terminal domain"/>
    <property type="match status" value="1"/>
</dbReference>
<evidence type="ECO:0000256" key="19">
    <source>
        <dbReference type="PIRNR" id="PIRNR017184"/>
    </source>
</evidence>
<dbReference type="HAMAP" id="MF_01965">
    <property type="entry name" value="NADHX_dehydratase"/>
    <property type="match status" value="1"/>
</dbReference>
<evidence type="ECO:0000256" key="6">
    <source>
        <dbReference type="ARBA" id="ARBA00022741"/>
    </source>
</evidence>
<evidence type="ECO:0000313" key="22">
    <source>
        <dbReference type="EMBL" id="BDU73415.1"/>
    </source>
</evidence>
<dbReference type="GO" id="GO:0046496">
    <property type="term" value="P:nicotinamide nucleotide metabolic process"/>
    <property type="evidence" value="ECO:0007669"/>
    <property type="project" value="UniProtKB-UniRule"/>
</dbReference>
<comment type="catalytic activity">
    <reaction evidence="15 17 19">
        <text>(6S)-NADHX + ADP = AMP + phosphate + NADH + H(+)</text>
        <dbReference type="Rhea" id="RHEA:32223"/>
        <dbReference type="ChEBI" id="CHEBI:15378"/>
        <dbReference type="ChEBI" id="CHEBI:43474"/>
        <dbReference type="ChEBI" id="CHEBI:57945"/>
        <dbReference type="ChEBI" id="CHEBI:64074"/>
        <dbReference type="ChEBI" id="CHEBI:456215"/>
        <dbReference type="ChEBI" id="CHEBI:456216"/>
        <dbReference type="EC" id="4.2.1.136"/>
    </reaction>
</comment>
<keyword evidence="7 17" id="KW-0067">ATP-binding</keyword>
<dbReference type="GO" id="GO:0005524">
    <property type="term" value="F:ATP binding"/>
    <property type="evidence" value="ECO:0007669"/>
    <property type="project" value="UniProtKB-UniRule"/>
</dbReference>
<keyword evidence="11 18" id="KW-0413">Isomerase</keyword>
<dbReference type="Proteomes" id="UP001238179">
    <property type="component" value="Chromosome"/>
</dbReference>
<evidence type="ECO:0000256" key="7">
    <source>
        <dbReference type="ARBA" id="ARBA00022840"/>
    </source>
</evidence>
<evidence type="ECO:0000256" key="3">
    <source>
        <dbReference type="ARBA" id="ARBA00006001"/>
    </source>
</evidence>
<evidence type="ECO:0000256" key="13">
    <source>
        <dbReference type="ARBA" id="ARBA00023268"/>
    </source>
</evidence>
<evidence type="ECO:0000313" key="23">
    <source>
        <dbReference type="Proteomes" id="UP001238179"/>
    </source>
</evidence>
<dbReference type="PIRSF" id="PIRSF017184">
    <property type="entry name" value="Nnr"/>
    <property type="match status" value="1"/>
</dbReference>
<gene>
    <name evidence="17" type="primary">nnrD</name>
    <name evidence="18" type="synonym">nnrE</name>
    <name evidence="22" type="ORF">METEAL_25890</name>
</gene>
<comment type="function">
    <text evidence="17">Catalyzes the dehydration of the S-form of NAD(P)HX at the expense of ADP, which is converted to AMP. Together with NAD(P)HX epimerase, which catalyzes the epimerization of the S- and R-forms, the enzyme allows the repair of both epimers of NAD(P)HX, a damaged form of NAD(P)H that is a result of enzymatic or heat-dependent hydration.</text>
</comment>